<dbReference type="NCBIfam" id="TIGR00430">
    <property type="entry name" value="Q_tRNA_tgt"/>
    <property type="match status" value="1"/>
</dbReference>
<evidence type="ECO:0000256" key="1">
    <source>
        <dbReference type="ARBA" id="ARBA00022676"/>
    </source>
</evidence>
<organism evidence="5">
    <name type="scientific">marine metagenome</name>
    <dbReference type="NCBI Taxonomy" id="408172"/>
    <lineage>
        <taxon>unclassified sequences</taxon>
        <taxon>metagenomes</taxon>
        <taxon>ecological metagenomes</taxon>
    </lineage>
</organism>
<dbReference type="Gene3D" id="3.20.20.105">
    <property type="entry name" value="Queuine tRNA-ribosyltransferase-like"/>
    <property type="match status" value="1"/>
</dbReference>
<keyword evidence="1" id="KW-0328">Glycosyltransferase</keyword>
<dbReference type="AlphaFoldDB" id="A0A381PBP6"/>
<keyword evidence="3" id="KW-0819">tRNA processing</keyword>
<dbReference type="InterPro" id="IPR050076">
    <property type="entry name" value="ArchSynthase1/Queuine_TRR"/>
</dbReference>
<evidence type="ECO:0000259" key="4">
    <source>
        <dbReference type="Pfam" id="PF01702"/>
    </source>
</evidence>
<dbReference type="Pfam" id="PF01702">
    <property type="entry name" value="TGT"/>
    <property type="match status" value="1"/>
</dbReference>
<proteinExistence type="inferred from homology"/>
<sequence>MPKAKFNFQLHHTDGAARAGELETPHGKALTPFFMPVATQATVKGLTAEEVRDVGAQVVLSNAYHLYLRPGVETVVKLGGLHKFMGWDGPILTDSGGFQAFSMGPLREVSDVGIRFRSHIDGSEHNFTPELATANQEGLAPDIAMCFDQCIAYGASEKQVRQAMERTHRWAQSCFDAHQSSATGAASGQVLFGIVQGGTFPEMRDESARAISAIPFHGYAVGGLAVGENKEDMYRFTGQVAEVLPEDKPRYLMGVGSPEDLVEGVARGIDMFDCALPTRVARNGSLFTPEGRVDITKARYAEQQGPLDETCDCYTCRDYSAAYLRHLFRAKELLGLRLASIHNLRFVLALMERIRASILEKRFDAFRRDFLDRYQPANEAARQAQKEQWLQTRSG</sequence>
<dbReference type="InterPro" id="IPR004803">
    <property type="entry name" value="TGT"/>
</dbReference>
<reference evidence="5" key="1">
    <citation type="submission" date="2018-05" db="EMBL/GenBank/DDBJ databases">
        <authorList>
            <person name="Lanie J.A."/>
            <person name="Ng W.-L."/>
            <person name="Kazmierczak K.M."/>
            <person name="Andrzejewski T.M."/>
            <person name="Davidsen T.M."/>
            <person name="Wayne K.J."/>
            <person name="Tettelin H."/>
            <person name="Glass J.I."/>
            <person name="Rusch D."/>
            <person name="Podicherti R."/>
            <person name="Tsui H.-C.T."/>
            <person name="Winkler M.E."/>
        </authorList>
    </citation>
    <scope>NUCLEOTIDE SEQUENCE</scope>
</reference>
<dbReference type="InterPro" id="IPR036511">
    <property type="entry name" value="TGT-like_sf"/>
</dbReference>
<evidence type="ECO:0000256" key="3">
    <source>
        <dbReference type="ARBA" id="ARBA00022694"/>
    </source>
</evidence>
<gene>
    <name evidence="5" type="ORF">METZ01_LOCUS17266</name>
</gene>
<dbReference type="HAMAP" id="MF_00168">
    <property type="entry name" value="Q_tRNA_Tgt"/>
    <property type="match status" value="1"/>
</dbReference>
<dbReference type="FunFam" id="3.20.20.105:FF:000001">
    <property type="entry name" value="Queuine tRNA-ribosyltransferase"/>
    <property type="match status" value="1"/>
</dbReference>
<keyword evidence="2" id="KW-0808">Transferase</keyword>
<dbReference type="PANTHER" id="PTHR46499:SF1">
    <property type="entry name" value="QUEUINE TRNA-RIBOSYLTRANSFERASE"/>
    <property type="match status" value="1"/>
</dbReference>
<dbReference type="EMBL" id="UINC01000933">
    <property type="protein sequence ID" value="SUZ64412.1"/>
    <property type="molecule type" value="Genomic_DNA"/>
</dbReference>
<dbReference type="GO" id="GO:0008616">
    <property type="term" value="P:tRNA queuosine(34) biosynthetic process"/>
    <property type="evidence" value="ECO:0007669"/>
    <property type="project" value="TreeGrafter"/>
</dbReference>
<accession>A0A381PBP6</accession>
<dbReference type="PANTHER" id="PTHR46499">
    <property type="entry name" value="QUEUINE TRNA-RIBOSYLTRANSFERASE"/>
    <property type="match status" value="1"/>
</dbReference>
<feature type="domain" description="tRNA-guanine(15) transglycosylase-like" evidence="4">
    <location>
        <begin position="16"/>
        <end position="375"/>
    </location>
</feature>
<dbReference type="SUPFAM" id="SSF51713">
    <property type="entry name" value="tRNA-guanine transglycosylase"/>
    <property type="match status" value="1"/>
</dbReference>
<dbReference type="NCBIfam" id="TIGR00449">
    <property type="entry name" value="tgt_general"/>
    <property type="match status" value="1"/>
</dbReference>
<dbReference type="InterPro" id="IPR002616">
    <property type="entry name" value="tRNA_ribo_trans-like"/>
</dbReference>
<name>A0A381PBP6_9ZZZZ</name>
<dbReference type="GO" id="GO:0008479">
    <property type="term" value="F:tRNA-guanosine(34) queuine transglycosylase activity"/>
    <property type="evidence" value="ECO:0007669"/>
    <property type="project" value="InterPro"/>
</dbReference>
<protein>
    <recommendedName>
        <fullName evidence="4">tRNA-guanine(15) transglycosylase-like domain-containing protein</fullName>
    </recommendedName>
</protein>
<evidence type="ECO:0000256" key="2">
    <source>
        <dbReference type="ARBA" id="ARBA00022679"/>
    </source>
</evidence>
<dbReference type="GO" id="GO:0005829">
    <property type="term" value="C:cytosol"/>
    <property type="evidence" value="ECO:0007669"/>
    <property type="project" value="TreeGrafter"/>
</dbReference>
<evidence type="ECO:0000313" key="5">
    <source>
        <dbReference type="EMBL" id="SUZ64412.1"/>
    </source>
</evidence>